<name>A0ABP3JTI2_9SPHN</name>
<evidence type="ECO:0000313" key="3">
    <source>
        <dbReference type="Proteomes" id="UP001500713"/>
    </source>
</evidence>
<dbReference type="InterPro" id="IPR036188">
    <property type="entry name" value="FAD/NAD-bd_sf"/>
</dbReference>
<reference evidence="3" key="1">
    <citation type="journal article" date="2019" name="Int. J. Syst. Evol. Microbiol.">
        <title>The Global Catalogue of Microorganisms (GCM) 10K type strain sequencing project: providing services to taxonomists for standard genome sequencing and annotation.</title>
        <authorList>
            <consortium name="The Broad Institute Genomics Platform"/>
            <consortium name="The Broad Institute Genome Sequencing Center for Infectious Disease"/>
            <person name="Wu L."/>
            <person name="Ma J."/>
        </authorList>
    </citation>
    <scope>NUCLEOTIDE SEQUENCE [LARGE SCALE GENOMIC DNA]</scope>
    <source>
        <strain evidence="3">JCM 14162</strain>
    </source>
</reference>
<feature type="domain" description="Amine oxidase" evidence="1">
    <location>
        <begin position="99"/>
        <end position="321"/>
    </location>
</feature>
<dbReference type="Pfam" id="PF01593">
    <property type="entry name" value="Amino_oxidase"/>
    <property type="match status" value="1"/>
</dbReference>
<organism evidence="2 3">
    <name type="scientific">Parasphingorhabdus litoris</name>
    <dbReference type="NCBI Taxonomy" id="394733"/>
    <lineage>
        <taxon>Bacteria</taxon>
        <taxon>Pseudomonadati</taxon>
        <taxon>Pseudomonadota</taxon>
        <taxon>Alphaproteobacteria</taxon>
        <taxon>Sphingomonadales</taxon>
        <taxon>Sphingomonadaceae</taxon>
        <taxon>Parasphingorhabdus</taxon>
    </lineage>
</organism>
<sequence>MGSAIRLKDIIMKIAIIGSGLSGLACADHLRAAGHEIALFDKARGPGGRMSTRRMASAIGDISFDHGAQYFTARDPAFVSIVREWEKSGVAGRWPVAGDEAWVGVPAMNAPIKALAAGHNVTWSTRIIKMVKADAGWQLQTDDGLIDTVFDQVICAIPAEQAADLLLPWEPNFASIASATLSDPCWTLMLAFDQPSGIADPIFRDDVTIGWAARNSDKPGRDGPETWVVQASPEWSRVHLEDSPEDVTAALSDHFAELAGVSLPPPLVVSAHRWRYARSGRTDSSALYSDEHKLGVCGDWMIGPRIECAWLSGRALAQMILA</sequence>
<dbReference type="PROSITE" id="PS51257">
    <property type="entry name" value="PROKAR_LIPOPROTEIN"/>
    <property type="match status" value="1"/>
</dbReference>
<comment type="caution">
    <text evidence="2">The sequence shown here is derived from an EMBL/GenBank/DDBJ whole genome shotgun (WGS) entry which is preliminary data.</text>
</comment>
<evidence type="ECO:0000259" key="1">
    <source>
        <dbReference type="Pfam" id="PF01593"/>
    </source>
</evidence>
<gene>
    <name evidence="2" type="ORF">GCM10009096_00150</name>
</gene>
<dbReference type="Gene3D" id="3.90.660.10">
    <property type="match status" value="1"/>
</dbReference>
<dbReference type="PANTHER" id="PTHR16128:SF5">
    <property type="entry name" value="FAD_NAD(P)-BINDING OXIDOREDUCTASE FAMILY PROTEIN"/>
    <property type="match status" value="1"/>
</dbReference>
<dbReference type="Pfam" id="PF13450">
    <property type="entry name" value="NAD_binding_8"/>
    <property type="match status" value="1"/>
</dbReference>
<dbReference type="Proteomes" id="UP001500713">
    <property type="component" value="Unassembled WGS sequence"/>
</dbReference>
<protein>
    <submittedName>
        <fullName evidence="2">FAD-dependent oxidoreductase</fullName>
    </submittedName>
</protein>
<dbReference type="Gene3D" id="3.50.50.60">
    <property type="entry name" value="FAD/NAD(P)-binding domain"/>
    <property type="match status" value="1"/>
</dbReference>
<dbReference type="EMBL" id="BAAAEM010000002">
    <property type="protein sequence ID" value="GAA0463636.1"/>
    <property type="molecule type" value="Genomic_DNA"/>
</dbReference>
<keyword evidence="3" id="KW-1185">Reference proteome</keyword>
<proteinExistence type="predicted"/>
<dbReference type="SUPFAM" id="SSF51905">
    <property type="entry name" value="FAD/NAD(P)-binding domain"/>
    <property type="match status" value="1"/>
</dbReference>
<dbReference type="PANTHER" id="PTHR16128">
    <property type="entry name" value="FAD/NAD(P)-BINDING OXIDOREDUCTASE FAMILY PROTEIN"/>
    <property type="match status" value="1"/>
</dbReference>
<accession>A0ABP3JTI2</accession>
<dbReference type="InterPro" id="IPR002937">
    <property type="entry name" value="Amino_oxidase"/>
</dbReference>
<evidence type="ECO:0000313" key="2">
    <source>
        <dbReference type="EMBL" id="GAA0463636.1"/>
    </source>
</evidence>
<dbReference type="PRINTS" id="PR00419">
    <property type="entry name" value="ADXRDTASE"/>
</dbReference>